<dbReference type="Gene3D" id="1.10.357.10">
    <property type="entry name" value="Tetracycline Repressor, domain 2"/>
    <property type="match status" value="1"/>
</dbReference>
<dbReference type="EMBL" id="CP046172">
    <property type="protein sequence ID" value="QIS12001.1"/>
    <property type="molecule type" value="Genomic_DNA"/>
</dbReference>
<dbReference type="KEGG" id="nah:F5544_20685"/>
<organism evidence="7 8">
    <name type="scientific">Nocardia arthritidis</name>
    <dbReference type="NCBI Taxonomy" id="228602"/>
    <lineage>
        <taxon>Bacteria</taxon>
        <taxon>Bacillati</taxon>
        <taxon>Actinomycetota</taxon>
        <taxon>Actinomycetes</taxon>
        <taxon>Mycobacteriales</taxon>
        <taxon>Nocardiaceae</taxon>
        <taxon>Nocardia</taxon>
    </lineage>
</organism>
<name>A0A6G9YFK7_9NOCA</name>
<dbReference type="GO" id="GO:0003700">
    <property type="term" value="F:DNA-binding transcription factor activity"/>
    <property type="evidence" value="ECO:0007669"/>
    <property type="project" value="TreeGrafter"/>
</dbReference>
<keyword evidence="3" id="KW-0804">Transcription</keyword>
<dbReference type="Gene3D" id="1.10.10.60">
    <property type="entry name" value="Homeodomain-like"/>
    <property type="match status" value="1"/>
</dbReference>
<dbReference type="Pfam" id="PF00440">
    <property type="entry name" value="TetR_N"/>
    <property type="match status" value="1"/>
</dbReference>
<keyword evidence="2 4" id="KW-0238">DNA-binding</keyword>
<evidence type="ECO:0000256" key="3">
    <source>
        <dbReference type="ARBA" id="ARBA00023163"/>
    </source>
</evidence>
<feature type="compositionally biased region" description="Basic and acidic residues" evidence="5">
    <location>
        <begin position="13"/>
        <end position="23"/>
    </location>
</feature>
<dbReference type="RefSeq" id="WP_167474748.1">
    <property type="nucleotide sequence ID" value="NZ_CP046172.1"/>
</dbReference>
<reference evidence="7 8" key="1">
    <citation type="journal article" date="2019" name="ACS Chem. Biol.">
        <title>Identification and Mobilization of a Cryptic Antibiotic Biosynthesis Gene Locus from a Human-Pathogenic Nocardia Isolate.</title>
        <authorList>
            <person name="Herisse M."/>
            <person name="Ishida K."/>
            <person name="Porter J.L."/>
            <person name="Howden B."/>
            <person name="Hertweck C."/>
            <person name="Stinear T.P."/>
            <person name="Pidot S.J."/>
        </authorList>
    </citation>
    <scope>NUCLEOTIDE SEQUENCE [LARGE SCALE GENOMIC DNA]</scope>
    <source>
        <strain evidence="7 8">AUSMDU00012717</strain>
    </source>
</reference>
<dbReference type="GO" id="GO:0000976">
    <property type="term" value="F:transcription cis-regulatory region binding"/>
    <property type="evidence" value="ECO:0007669"/>
    <property type="project" value="TreeGrafter"/>
</dbReference>
<feature type="compositionally biased region" description="Polar residues" evidence="5">
    <location>
        <begin position="1"/>
        <end position="12"/>
    </location>
</feature>
<feature type="domain" description="HTH tetR-type" evidence="6">
    <location>
        <begin position="22"/>
        <end position="82"/>
    </location>
</feature>
<dbReference type="PANTHER" id="PTHR30055">
    <property type="entry name" value="HTH-TYPE TRANSCRIPTIONAL REGULATOR RUTR"/>
    <property type="match status" value="1"/>
</dbReference>
<dbReference type="PROSITE" id="PS50977">
    <property type="entry name" value="HTH_TETR_2"/>
    <property type="match status" value="1"/>
</dbReference>
<evidence type="ECO:0000259" key="6">
    <source>
        <dbReference type="PROSITE" id="PS50977"/>
    </source>
</evidence>
<evidence type="ECO:0000256" key="5">
    <source>
        <dbReference type="SAM" id="MobiDB-lite"/>
    </source>
</evidence>
<feature type="region of interest" description="Disordered" evidence="5">
    <location>
        <begin position="1"/>
        <end position="23"/>
    </location>
</feature>
<dbReference type="Proteomes" id="UP000503540">
    <property type="component" value="Chromosome"/>
</dbReference>
<evidence type="ECO:0000256" key="1">
    <source>
        <dbReference type="ARBA" id="ARBA00023015"/>
    </source>
</evidence>
<accession>A0A6G9YFK7</accession>
<dbReference type="SUPFAM" id="SSF46689">
    <property type="entry name" value="Homeodomain-like"/>
    <property type="match status" value="1"/>
</dbReference>
<dbReference type="InterPro" id="IPR001647">
    <property type="entry name" value="HTH_TetR"/>
</dbReference>
<feature type="DNA-binding region" description="H-T-H motif" evidence="4">
    <location>
        <begin position="45"/>
        <end position="64"/>
    </location>
</feature>
<evidence type="ECO:0000313" key="7">
    <source>
        <dbReference type="EMBL" id="QIS12001.1"/>
    </source>
</evidence>
<evidence type="ECO:0000313" key="8">
    <source>
        <dbReference type="Proteomes" id="UP000503540"/>
    </source>
</evidence>
<dbReference type="InterPro" id="IPR009057">
    <property type="entry name" value="Homeodomain-like_sf"/>
</dbReference>
<sequence>MSINQPQSSEDTIGTRHDRRRRETRERIAQAALALFGARGYDDVTIAEIAEAADVAKQTVVNHFPAKEDLLLAWHRPVEADVIDLIDQLPLSVSLPQFLAEELPNLFAALPEVSESGGRAAGDDRMAAVFAIIQRSPALLDALRRRGGRYQEDLAAILVDRVPASLGPVAARATAAYIMTTVSAMIEEANRMRGEGKSPQEISAALTDAVGRALAILRNGMVDPDGSPSE</sequence>
<gene>
    <name evidence="7" type="ORF">F5544_20685</name>
</gene>
<evidence type="ECO:0000256" key="4">
    <source>
        <dbReference type="PROSITE-ProRule" id="PRU00335"/>
    </source>
</evidence>
<keyword evidence="1" id="KW-0805">Transcription regulation</keyword>
<dbReference type="PRINTS" id="PR00455">
    <property type="entry name" value="HTHTETR"/>
</dbReference>
<dbReference type="AlphaFoldDB" id="A0A6G9YFK7"/>
<dbReference type="PANTHER" id="PTHR30055:SF234">
    <property type="entry name" value="HTH-TYPE TRANSCRIPTIONAL REGULATOR BETI"/>
    <property type="match status" value="1"/>
</dbReference>
<dbReference type="InterPro" id="IPR050109">
    <property type="entry name" value="HTH-type_TetR-like_transc_reg"/>
</dbReference>
<protein>
    <submittedName>
        <fullName evidence="7">TetR family transcriptional regulator</fullName>
    </submittedName>
</protein>
<evidence type="ECO:0000256" key="2">
    <source>
        <dbReference type="ARBA" id="ARBA00023125"/>
    </source>
</evidence>
<keyword evidence="8" id="KW-1185">Reference proteome</keyword>
<proteinExistence type="predicted"/>